<comment type="caution">
    <text evidence="1">The sequence shown here is derived from an EMBL/GenBank/DDBJ whole genome shotgun (WGS) entry which is preliminary data.</text>
</comment>
<evidence type="ECO:0008006" key="3">
    <source>
        <dbReference type="Google" id="ProtNLM"/>
    </source>
</evidence>
<dbReference type="Proteomes" id="UP001162135">
    <property type="component" value="Unassembled WGS sequence"/>
</dbReference>
<organism evidence="1 2">
    <name type="scientific">Salinicola acroporae</name>
    <dbReference type="NCBI Taxonomy" id="1541440"/>
    <lineage>
        <taxon>Bacteria</taxon>
        <taxon>Pseudomonadati</taxon>
        <taxon>Pseudomonadota</taxon>
        <taxon>Gammaproteobacteria</taxon>
        <taxon>Oceanospirillales</taxon>
        <taxon>Halomonadaceae</taxon>
        <taxon>Salinicola</taxon>
    </lineage>
</organism>
<gene>
    <name evidence="1" type="ORF">CUR86_16150</name>
</gene>
<sequence length="159" mass="16850">MLGLTGCASIVGDSNQTLSIASTPSQADISIIDEKGKNVFEGKTPTTVTLDKSDGSYWGGKDYTLSIEKAGYAPKSFSLHSSPNGWYIAGNLVFGGLIGWFIVDPFSGAMYTLSPDQIDATLGESVSELNDGSGSQLNVVLLEDVPTDLRSQMQYLGQI</sequence>
<reference evidence="1" key="1">
    <citation type="journal article" date="2015" name="Antonie Van Leeuwenhoek">
        <title>Comparative 16S rRNA signatures and multilocus sequence analysis for the genus Salinicola and description of Salinicola acroporae sp. nov., isolated from coral Acropora digitifera.</title>
        <authorList>
            <person name="Lepcha R.T."/>
            <person name="Poddar A."/>
            <person name="Schumann P."/>
            <person name="Das S.K."/>
        </authorList>
    </citation>
    <scope>NUCLEOTIDE SEQUENCE</scope>
    <source>
        <strain evidence="1">S4-41</strain>
    </source>
</reference>
<name>A0ABT6I869_9GAMM</name>
<evidence type="ECO:0000313" key="2">
    <source>
        <dbReference type="Proteomes" id="UP001162135"/>
    </source>
</evidence>
<evidence type="ECO:0000313" key="1">
    <source>
        <dbReference type="EMBL" id="MDH4573801.1"/>
    </source>
</evidence>
<accession>A0ABT6I869</accession>
<protein>
    <recommendedName>
        <fullName evidence="3">PEGA domain-containing protein</fullName>
    </recommendedName>
</protein>
<reference evidence="1" key="2">
    <citation type="submission" date="2017-11" db="EMBL/GenBank/DDBJ databases">
        <authorList>
            <person name="Das S.K."/>
        </authorList>
    </citation>
    <scope>NUCLEOTIDE SEQUENCE</scope>
    <source>
        <strain evidence="1">S4-41</strain>
    </source>
</reference>
<keyword evidence="2" id="KW-1185">Reference proteome</keyword>
<proteinExistence type="predicted"/>
<dbReference type="EMBL" id="PGFS01000001">
    <property type="protein sequence ID" value="MDH4573801.1"/>
    <property type="molecule type" value="Genomic_DNA"/>
</dbReference>